<sequence>MPRAASALRRYGSPVVVAALVDSLGSGAYLGVSVVVLTRFVGLPNLMVGGFLSAAGVVAFLLLVPLGLLAERIGARPMLVGLHAARALAYALLLLRPPEAVVLVLLCVITAGERSAIPMLQTLAGQLDAASRVATMARVRVTQNAGMSAGAGLAALALAVHSTNGLVTIVVGNIVSYLGAGTLLLRRPGVAADPAAARPAPARTRRFTLLHDRRFVTATALCAVLGLHAPVLTIGIPLWITTRTTLPSWVLPALVVGNTATVVLLQVRLSKGADRTRGAGRALGQSGALLAVAAVLLGCMAVVPGGAGLALLAVAVVAHAGAEMRQQAGAWGLSYALSPADRHARYLSFFSLGSVARNAVAPLLLTAVIAAPGAWGWLALALGLATASVLAVRLTTRWSGEERTMGAGPDAAGEANEYAGGRRTTAPSAGTGGGAGAPGTAG</sequence>
<feature type="transmembrane region" description="Helical" evidence="2">
    <location>
        <begin position="12"/>
        <end position="40"/>
    </location>
</feature>
<dbReference type="InterPro" id="IPR036259">
    <property type="entry name" value="MFS_trans_sf"/>
</dbReference>
<dbReference type="OrthoDB" id="6803299at2"/>
<evidence type="ECO:0008006" key="5">
    <source>
        <dbReference type="Google" id="ProtNLM"/>
    </source>
</evidence>
<feature type="compositionally biased region" description="Gly residues" evidence="1">
    <location>
        <begin position="430"/>
        <end position="442"/>
    </location>
</feature>
<gene>
    <name evidence="3" type="ORF">SAMN05216499_109216</name>
</gene>
<feature type="region of interest" description="Disordered" evidence="1">
    <location>
        <begin position="402"/>
        <end position="442"/>
    </location>
</feature>
<proteinExistence type="predicted"/>
<organism evidence="3 4">
    <name type="scientific">Actinacidiphila paucisporea</name>
    <dbReference type="NCBI Taxonomy" id="310782"/>
    <lineage>
        <taxon>Bacteria</taxon>
        <taxon>Bacillati</taxon>
        <taxon>Actinomycetota</taxon>
        <taxon>Actinomycetes</taxon>
        <taxon>Kitasatosporales</taxon>
        <taxon>Streptomycetaceae</taxon>
        <taxon>Actinacidiphila</taxon>
    </lineage>
</organism>
<feature type="transmembrane region" description="Helical" evidence="2">
    <location>
        <begin position="374"/>
        <end position="395"/>
    </location>
</feature>
<accession>A0A1M7HAW6</accession>
<dbReference type="Proteomes" id="UP000184111">
    <property type="component" value="Unassembled WGS sequence"/>
</dbReference>
<keyword evidence="2" id="KW-0472">Membrane</keyword>
<dbReference type="Gene3D" id="1.20.1250.20">
    <property type="entry name" value="MFS general substrate transporter like domains"/>
    <property type="match status" value="1"/>
</dbReference>
<feature type="compositionally biased region" description="Low complexity" evidence="1">
    <location>
        <begin position="419"/>
        <end position="429"/>
    </location>
</feature>
<keyword evidence="2" id="KW-0812">Transmembrane</keyword>
<protein>
    <recommendedName>
        <fullName evidence="5">MFS transporter</fullName>
    </recommendedName>
</protein>
<feature type="transmembrane region" description="Helical" evidence="2">
    <location>
        <begin position="288"/>
        <end position="318"/>
    </location>
</feature>
<evidence type="ECO:0000256" key="1">
    <source>
        <dbReference type="SAM" id="MobiDB-lite"/>
    </source>
</evidence>
<feature type="transmembrane region" description="Helical" evidence="2">
    <location>
        <begin position="46"/>
        <end position="70"/>
    </location>
</feature>
<evidence type="ECO:0000256" key="2">
    <source>
        <dbReference type="SAM" id="Phobius"/>
    </source>
</evidence>
<keyword evidence="2" id="KW-1133">Transmembrane helix</keyword>
<feature type="transmembrane region" description="Helical" evidence="2">
    <location>
        <begin position="246"/>
        <end position="267"/>
    </location>
</feature>
<evidence type="ECO:0000313" key="4">
    <source>
        <dbReference type="Proteomes" id="UP000184111"/>
    </source>
</evidence>
<feature type="transmembrane region" description="Helical" evidence="2">
    <location>
        <begin position="215"/>
        <end position="240"/>
    </location>
</feature>
<reference evidence="3 4" key="1">
    <citation type="submission" date="2016-11" db="EMBL/GenBank/DDBJ databases">
        <authorList>
            <person name="Jaros S."/>
            <person name="Januszkiewicz K."/>
            <person name="Wedrychowicz H."/>
        </authorList>
    </citation>
    <scope>NUCLEOTIDE SEQUENCE [LARGE SCALE GENOMIC DNA]</scope>
    <source>
        <strain evidence="3 4">CGMCC 4.2025</strain>
    </source>
</reference>
<dbReference type="SUPFAM" id="SSF103473">
    <property type="entry name" value="MFS general substrate transporter"/>
    <property type="match status" value="1"/>
</dbReference>
<name>A0A1M7HAW6_9ACTN</name>
<dbReference type="STRING" id="310782.SAMN05216499_109216"/>
<feature type="transmembrane region" description="Helical" evidence="2">
    <location>
        <begin position="141"/>
        <end position="160"/>
    </location>
</feature>
<dbReference type="AlphaFoldDB" id="A0A1M7HAW6"/>
<evidence type="ECO:0000313" key="3">
    <source>
        <dbReference type="EMBL" id="SHM25634.1"/>
    </source>
</evidence>
<dbReference type="EMBL" id="FRBI01000009">
    <property type="protein sequence ID" value="SHM25634.1"/>
    <property type="molecule type" value="Genomic_DNA"/>
</dbReference>
<keyword evidence="4" id="KW-1185">Reference proteome</keyword>
<dbReference type="RefSeq" id="WP_073498869.1">
    <property type="nucleotide sequence ID" value="NZ_FRBI01000009.1"/>
</dbReference>